<accession>A0A165N648</accession>
<sequence length="116" mass="13025">MRALQAHLVPQLLGFFAACSSNGNRTEYLVTLDAGTTLQDIVSLRLSTIVRTRPIDPLELVQAVFRPKVLKAFYALHDAGYERTNWNDLSSIAIAHDRAVFLSIADARPHECKRLY</sequence>
<organism evidence="1 2">
    <name type="scientific">Exidia glandulosa HHB12029</name>
    <dbReference type="NCBI Taxonomy" id="1314781"/>
    <lineage>
        <taxon>Eukaryota</taxon>
        <taxon>Fungi</taxon>
        <taxon>Dikarya</taxon>
        <taxon>Basidiomycota</taxon>
        <taxon>Agaricomycotina</taxon>
        <taxon>Agaricomycetes</taxon>
        <taxon>Auriculariales</taxon>
        <taxon>Exidiaceae</taxon>
        <taxon>Exidia</taxon>
    </lineage>
</organism>
<proteinExistence type="predicted"/>
<reference evidence="1 2" key="1">
    <citation type="journal article" date="2016" name="Mol. Biol. Evol.">
        <title>Comparative Genomics of Early-Diverging Mushroom-Forming Fungi Provides Insights into the Origins of Lignocellulose Decay Capabilities.</title>
        <authorList>
            <person name="Nagy L.G."/>
            <person name="Riley R."/>
            <person name="Tritt A."/>
            <person name="Adam C."/>
            <person name="Daum C."/>
            <person name="Floudas D."/>
            <person name="Sun H."/>
            <person name="Yadav J.S."/>
            <person name="Pangilinan J."/>
            <person name="Larsson K.H."/>
            <person name="Matsuura K."/>
            <person name="Barry K."/>
            <person name="Labutti K."/>
            <person name="Kuo R."/>
            <person name="Ohm R.A."/>
            <person name="Bhattacharya S.S."/>
            <person name="Shirouzu T."/>
            <person name="Yoshinaga Y."/>
            <person name="Martin F.M."/>
            <person name="Grigoriev I.V."/>
            <person name="Hibbett D.S."/>
        </authorList>
    </citation>
    <scope>NUCLEOTIDE SEQUENCE [LARGE SCALE GENOMIC DNA]</scope>
    <source>
        <strain evidence="1 2">HHB12029</strain>
    </source>
</reference>
<protein>
    <submittedName>
        <fullName evidence="1">Uncharacterized protein</fullName>
    </submittedName>
</protein>
<evidence type="ECO:0000313" key="2">
    <source>
        <dbReference type="Proteomes" id="UP000077266"/>
    </source>
</evidence>
<dbReference type="PROSITE" id="PS51257">
    <property type="entry name" value="PROKAR_LIPOPROTEIN"/>
    <property type="match status" value="1"/>
</dbReference>
<dbReference type="AlphaFoldDB" id="A0A165N648"/>
<gene>
    <name evidence="1" type="ORF">EXIGLDRAFT_722325</name>
</gene>
<keyword evidence="2" id="KW-1185">Reference proteome</keyword>
<name>A0A165N648_EXIGL</name>
<dbReference type="Proteomes" id="UP000077266">
    <property type="component" value="Unassembled WGS sequence"/>
</dbReference>
<dbReference type="EMBL" id="KV425902">
    <property type="protein sequence ID" value="KZW00271.1"/>
    <property type="molecule type" value="Genomic_DNA"/>
</dbReference>
<dbReference type="InParanoid" id="A0A165N648"/>
<evidence type="ECO:0000313" key="1">
    <source>
        <dbReference type="EMBL" id="KZW00271.1"/>
    </source>
</evidence>